<dbReference type="Pfam" id="PF20471">
    <property type="entry name" value="DUF6716"/>
    <property type="match status" value="1"/>
</dbReference>
<dbReference type="EMBL" id="JAUHQA010000001">
    <property type="protein sequence ID" value="MDN4480442.1"/>
    <property type="molecule type" value="Genomic_DNA"/>
</dbReference>
<evidence type="ECO:0000313" key="2">
    <source>
        <dbReference type="Proteomes" id="UP001172708"/>
    </source>
</evidence>
<reference evidence="1" key="1">
    <citation type="submission" date="2023-06" db="EMBL/GenBank/DDBJ databases">
        <title>Egi l300058.</title>
        <authorList>
            <person name="Gao L."/>
            <person name="Fang B.-Z."/>
            <person name="Li W.-J."/>
        </authorList>
    </citation>
    <scope>NUCLEOTIDE SEQUENCE</scope>
    <source>
        <strain evidence="1">EGI L300058</strain>
    </source>
</reference>
<sequence>MAQPLPPEVPRAKRRMWVLADADSYLKWGVTRALEAQESWDVRLVIVDSAVTPSSEQVSAAVDGRWPEAPEVVSFSDVQRQLVADPPEALLLACRGPLVELVVRVLSQEVARPPVTVCGIPGIWMPPTALGLRLRQGVDVMVVHSQRERRAAAELSQTTGGPSGYALASLGPVLAEPYREPVQTVVFASQALVPVTVEQRQAMVTALVTVARAHPEVAVVIKERGRQGEEQTHRDIRPYPQILEALGGGPENLTVGYGPMRDYLEPGAALVTVSSTAVLEAIASGIPALCLDDFGVSVENINVVFEGSGLSGSFDDLERLDFRWPRDEWVRDNYFHEPAANDWLRALEDAADGSARACRADGQGDRRALHRAARRRTALGSRDVWWRRPATWIAAAIVAGWQIVVGRRP</sequence>
<accession>A0ABT8GGA2</accession>
<dbReference type="CDD" id="cd07177">
    <property type="entry name" value="terB_like"/>
    <property type="match status" value="1"/>
</dbReference>
<keyword evidence="2" id="KW-1185">Reference proteome</keyword>
<dbReference type="SUPFAM" id="SSF53756">
    <property type="entry name" value="UDP-Glycosyltransferase/glycogen phosphorylase"/>
    <property type="match status" value="1"/>
</dbReference>
<protein>
    <submittedName>
        <fullName evidence="1">Uncharacterized protein</fullName>
    </submittedName>
</protein>
<comment type="caution">
    <text evidence="1">The sequence shown here is derived from an EMBL/GenBank/DDBJ whole genome shotgun (WGS) entry which is preliminary data.</text>
</comment>
<proteinExistence type="predicted"/>
<dbReference type="InterPro" id="IPR046561">
    <property type="entry name" value="DUF6716"/>
</dbReference>
<dbReference type="RefSeq" id="WP_301141836.1">
    <property type="nucleotide sequence ID" value="NZ_JAUHQA010000001.1"/>
</dbReference>
<gene>
    <name evidence="1" type="ORF">QQX02_05845</name>
</gene>
<name>A0ABT8GGA2_9MICO</name>
<dbReference type="Proteomes" id="UP001172708">
    <property type="component" value="Unassembled WGS sequence"/>
</dbReference>
<evidence type="ECO:0000313" key="1">
    <source>
        <dbReference type="EMBL" id="MDN4480442.1"/>
    </source>
</evidence>
<organism evidence="1 2">
    <name type="scientific">Demequina muriae</name>
    <dbReference type="NCBI Taxonomy" id="3051664"/>
    <lineage>
        <taxon>Bacteria</taxon>
        <taxon>Bacillati</taxon>
        <taxon>Actinomycetota</taxon>
        <taxon>Actinomycetes</taxon>
        <taxon>Micrococcales</taxon>
        <taxon>Demequinaceae</taxon>
        <taxon>Demequina</taxon>
    </lineage>
</organism>